<evidence type="ECO:0000256" key="6">
    <source>
        <dbReference type="ARBA" id="ARBA00023054"/>
    </source>
</evidence>
<evidence type="ECO:0000256" key="3">
    <source>
        <dbReference type="ARBA" id="ARBA00015195"/>
    </source>
</evidence>
<accession>A0ABQ6A439</accession>
<name>A0ABQ6A439_9GAMM</name>
<dbReference type="Gene3D" id="3.30.160.880">
    <property type="entry name" value="Cell division protein ZapA protomer, N-terminal domain"/>
    <property type="match status" value="1"/>
</dbReference>
<proteinExistence type="inferred from homology"/>
<dbReference type="InterPro" id="IPR042233">
    <property type="entry name" value="Cell_div_ZapA_N"/>
</dbReference>
<dbReference type="GO" id="GO:0051301">
    <property type="term" value="P:cell division"/>
    <property type="evidence" value="ECO:0007669"/>
    <property type="project" value="UniProtKB-KW"/>
</dbReference>
<evidence type="ECO:0000256" key="4">
    <source>
        <dbReference type="ARBA" id="ARBA00022490"/>
    </source>
</evidence>
<dbReference type="EMBL" id="BSOR01000039">
    <property type="protein sequence ID" value="GLR64865.1"/>
    <property type="molecule type" value="Genomic_DNA"/>
</dbReference>
<protein>
    <recommendedName>
        <fullName evidence="3">Cell division protein ZapA</fullName>
    </recommendedName>
    <alternativeName>
        <fullName evidence="11">Z ring-associated protein ZapA</fullName>
    </alternativeName>
</protein>
<evidence type="ECO:0000313" key="12">
    <source>
        <dbReference type="EMBL" id="GLR64865.1"/>
    </source>
</evidence>
<organism evidence="12 13">
    <name type="scientific">Marinospirillum insulare</name>
    <dbReference type="NCBI Taxonomy" id="217169"/>
    <lineage>
        <taxon>Bacteria</taxon>
        <taxon>Pseudomonadati</taxon>
        <taxon>Pseudomonadota</taxon>
        <taxon>Gammaproteobacteria</taxon>
        <taxon>Oceanospirillales</taxon>
        <taxon>Oceanospirillaceae</taxon>
        <taxon>Marinospirillum</taxon>
    </lineage>
</organism>
<dbReference type="SUPFAM" id="SSF102829">
    <property type="entry name" value="Cell division protein ZapA-like"/>
    <property type="match status" value="1"/>
</dbReference>
<dbReference type="PANTHER" id="PTHR34981">
    <property type="entry name" value="CELL DIVISION PROTEIN ZAPA"/>
    <property type="match status" value="1"/>
</dbReference>
<keyword evidence="13" id="KW-1185">Reference proteome</keyword>
<evidence type="ECO:0000256" key="8">
    <source>
        <dbReference type="ARBA" id="ARBA00023306"/>
    </source>
</evidence>
<comment type="similarity">
    <text evidence="2">Belongs to the ZapA family. Type 1 subfamily.</text>
</comment>
<comment type="caution">
    <text evidence="12">The sequence shown here is derived from an EMBL/GenBank/DDBJ whole genome shotgun (WGS) entry which is preliminary data.</text>
</comment>
<keyword evidence="4" id="KW-0963">Cytoplasm</keyword>
<dbReference type="Gene3D" id="1.20.5.50">
    <property type="match status" value="1"/>
</dbReference>
<dbReference type="InterPro" id="IPR036192">
    <property type="entry name" value="Cell_div_ZapA-like_sf"/>
</dbReference>
<comment type="subunit">
    <text evidence="10">Homodimer. Interacts with FtsZ.</text>
</comment>
<reference evidence="13" key="1">
    <citation type="journal article" date="2019" name="Int. J. Syst. Evol. Microbiol.">
        <title>The Global Catalogue of Microorganisms (GCM) 10K type strain sequencing project: providing services to taxonomists for standard genome sequencing and annotation.</title>
        <authorList>
            <consortium name="The Broad Institute Genomics Platform"/>
            <consortium name="The Broad Institute Genome Sequencing Center for Infectious Disease"/>
            <person name="Wu L."/>
            <person name="Ma J."/>
        </authorList>
    </citation>
    <scope>NUCLEOTIDE SEQUENCE [LARGE SCALE GENOMIC DNA]</scope>
    <source>
        <strain evidence="13">NBRC 100033</strain>
    </source>
</reference>
<evidence type="ECO:0000256" key="1">
    <source>
        <dbReference type="ARBA" id="ARBA00004496"/>
    </source>
</evidence>
<evidence type="ECO:0000313" key="13">
    <source>
        <dbReference type="Proteomes" id="UP001156682"/>
    </source>
</evidence>
<dbReference type="InterPro" id="IPR007838">
    <property type="entry name" value="Cell_div_ZapA-like"/>
</dbReference>
<evidence type="ECO:0000256" key="2">
    <source>
        <dbReference type="ARBA" id="ARBA00010074"/>
    </source>
</evidence>
<sequence>MSSDKNTTEITLLDRKYLIACAKDEQDSLLRAAHYLNNKMADIRHAGKVLSLERLAIIAALNITHEFLNLDDNNLNKDAKIVQLNHKMDSALAELDTLVESRKLP</sequence>
<gene>
    <name evidence="12" type="primary">zapA</name>
    <name evidence="12" type="ORF">GCM10007878_23030</name>
</gene>
<keyword evidence="7" id="KW-0717">Septation</keyword>
<dbReference type="RefSeq" id="WP_027850528.1">
    <property type="nucleotide sequence ID" value="NZ_BSOR01000039.1"/>
</dbReference>
<evidence type="ECO:0000256" key="7">
    <source>
        <dbReference type="ARBA" id="ARBA00023210"/>
    </source>
</evidence>
<comment type="function">
    <text evidence="9">Activator of cell division through the inhibition of FtsZ GTPase activity, therefore promoting FtsZ assembly into bundles of protofilaments necessary for the formation of the division Z ring. It is recruited early at mid-cell but it is not essential for cell division.</text>
</comment>
<evidence type="ECO:0000256" key="5">
    <source>
        <dbReference type="ARBA" id="ARBA00022618"/>
    </source>
</evidence>
<keyword evidence="8" id="KW-0131">Cell cycle</keyword>
<evidence type="ECO:0000256" key="9">
    <source>
        <dbReference type="ARBA" id="ARBA00024910"/>
    </source>
</evidence>
<evidence type="ECO:0000256" key="11">
    <source>
        <dbReference type="ARBA" id="ARBA00033158"/>
    </source>
</evidence>
<dbReference type="Proteomes" id="UP001156682">
    <property type="component" value="Unassembled WGS sequence"/>
</dbReference>
<keyword evidence="5 12" id="KW-0132">Cell division</keyword>
<dbReference type="Pfam" id="PF05164">
    <property type="entry name" value="ZapA"/>
    <property type="match status" value="1"/>
</dbReference>
<dbReference type="PANTHER" id="PTHR34981:SF1">
    <property type="entry name" value="CELL DIVISION PROTEIN ZAPA"/>
    <property type="match status" value="1"/>
</dbReference>
<keyword evidence="6" id="KW-0175">Coiled coil</keyword>
<comment type="subcellular location">
    <subcellularLocation>
        <location evidence="1">Cytoplasm</location>
    </subcellularLocation>
</comment>
<evidence type="ECO:0000256" key="10">
    <source>
        <dbReference type="ARBA" id="ARBA00026068"/>
    </source>
</evidence>